<dbReference type="AlphaFoldDB" id="A0A812CND6"/>
<evidence type="ECO:0000313" key="1">
    <source>
        <dbReference type="EMBL" id="CAE1277407.1"/>
    </source>
</evidence>
<comment type="caution">
    <text evidence="1">The sequence shown here is derived from an EMBL/GenBank/DDBJ whole genome shotgun (WGS) entry which is preliminary data.</text>
</comment>
<gene>
    <name evidence="1" type="ORF">SPHA_40618</name>
</gene>
<keyword evidence="2" id="KW-1185">Reference proteome</keyword>
<protein>
    <submittedName>
        <fullName evidence="1">Uncharacterized protein</fullName>
    </submittedName>
</protein>
<accession>A0A812CND6</accession>
<sequence>MWQDDAVKDFPDDAEEGNATVVIAVSAVTFILIEGDNVGISYVPGDVALLPAQARELVEVPQHNWLATLQNLRWDPVLPRGPPVGETVDGFSEFLCRGRASNSFMTGRLGKASWAASVTMFWAAYSSRKCSTQLLALVCNDLSCLGLQQNHLDKSVASGSFDAGVHASCISTVGSRLDPAAHVQPVVIGAVACSLLGLAASSSEGIVGTDTRVLLVGQKCLSLGFRG</sequence>
<proteinExistence type="predicted"/>
<evidence type="ECO:0000313" key="2">
    <source>
        <dbReference type="Proteomes" id="UP000597762"/>
    </source>
</evidence>
<organism evidence="1 2">
    <name type="scientific">Acanthosepion pharaonis</name>
    <name type="common">Pharaoh cuttlefish</name>
    <name type="synonym">Sepia pharaonis</name>
    <dbReference type="NCBI Taxonomy" id="158019"/>
    <lineage>
        <taxon>Eukaryota</taxon>
        <taxon>Metazoa</taxon>
        <taxon>Spiralia</taxon>
        <taxon>Lophotrochozoa</taxon>
        <taxon>Mollusca</taxon>
        <taxon>Cephalopoda</taxon>
        <taxon>Coleoidea</taxon>
        <taxon>Decapodiformes</taxon>
        <taxon>Sepiida</taxon>
        <taxon>Sepiina</taxon>
        <taxon>Sepiidae</taxon>
        <taxon>Acanthosepion</taxon>
    </lineage>
</organism>
<name>A0A812CND6_ACAPH</name>
<dbReference type="EMBL" id="CAHIKZ030001924">
    <property type="protein sequence ID" value="CAE1277407.1"/>
    <property type="molecule type" value="Genomic_DNA"/>
</dbReference>
<dbReference type="Proteomes" id="UP000597762">
    <property type="component" value="Unassembled WGS sequence"/>
</dbReference>
<reference evidence="1" key="1">
    <citation type="submission" date="2021-01" db="EMBL/GenBank/DDBJ databases">
        <authorList>
            <person name="Li R."/>
            <person name="Bekaert M."/>
        </authorList>
    </citation>
    <scope>NUCLEOTIDE SEQUENCE</scope>
    <source>
        <strain evidence="1">Farmed</strain>
    </source>
</reference>